<dbReference type="InterPro" id="IPR015943">
    <property type="entry name" value="WD40/YVTN_repeat-like_dom_sf"/>
</dbReference>
<evidence type="ECO:0000313" key="7">
    <source>
        <dbReference type="Proteomes" id="UP001186944"/>
    </source>
</evidence>
<feature type="region of interest" description="Disordered" evidence="4">
    <location>
        <begin position="966"/>
        <end position="997"/>
    </location>
</feature>
<accession>A0AA88XU34</accession>
<feature type="region of interest" description="Disordered" evidence="4">
    <location>
        <begin position="1014"/>
        <end position="1055"/>
    </location>
</feature>
<name>A0AA88XU34_PINIB</name>
<evidence type="ECO:0000259" key="5">
    <source>
        <dbReference type="Pfam" id="PF07064"/>
    </source>
</evidence>
<dbReference type="EMBL" id="VSWD01000010">
    <property type="protein sequence ID" value="KAK3091743.1"/>
    <property type="molecule type" value="Genomic_DNA"/>
</dbReference>
<evidence type="ECO:0000256" key="3">
    <source>
        <dbReference type="ARBA" id="ARBA00029879"/>
    </source>
</evidence>
<dbReference type="SUPFAM" id="SSF50978">
    <property type="entry name" value="WD40 repeat-like"/>
    <property type="match status" value="1"/>
</dbReference>
<comment type="subcellular location">
    <subcellularLocation>
        <location evidence="1">Membrane</location>
    </subcellularLocation>
</comment>
<dbReference type="Pfam" id="PF07064">
    <property type="entry name" value="RIC1"/>
    <property type="match status" value="1"/>
</dbReference>
<sequence>MYFPLGWPKYLTDPRQDSLSLQYVISSCDRMLFAVISDDTVSVWYSKPSVLIVSFTQSQEDVEKLGKYQLAEWKPDSSMIAVMTSKRYIVFFKVILDISVPNHNCLYVSMEGRRHAIRTETVGISDGCSIPAIKITPAAYMELPSSISCCICVRDELMVAMTDGSLLRVKWTATINDKASFNVFELNVSIDFQQTKAARPSEADGHVTMMEYSPIIGGYVLVMSSGRAMFVVPPSSRQENTSAQGVWVTDMKDASCLAINHRYRLMAFGCKSAIGVVYVINETEGTIEESHRLQISSKDYPDALTQTGAVHCMKWTPDGTALALCWRNGGFSLWSVFGSLLLCSLGGESFPDDGQRLFPHPIKSMEWALEGYQLWIVSEGTDRVEEDFVGVGLDSSRVMQLQFVKSALTVNPCSANHEHVFLQGEDKLYINIGDNCTSHHSSNFSHQQMSIGNKIWQIVPISHQYLSTNWPIRYSAVDKSGQYLAVAGKTGLAHYTFYTRKWKLFGNETQEKDLVVSGGMSWWKDFICVASYHITAQRDEIRCYPRNSKLDNTFAVAVKVPSQILLLNTYKDTLTVFCIDSHIMLFNLERKNLEPNPTIELKKVQEVSLNNFVPHPVCVTGLVLTLLRTEFGVRGQHSPRDSECLLLNVAGKLLMFQRDQSAPRVQEQSQKQTKSKPLPFATPSVVATNVENMWSTSRASQGKMQLLEALWLSCGTQGMKVWLPLYPKSEGKAQNFLSKRIMLPFGVDIYPLAVLFEDAVILGAASDATSYHGNVTKAQEQSKKNTHHLPFYTLERTSQIYLHHILRQLLRRNLGVNALDLARCCTELGYFPHVLELLLHEVLEAEATSKEPVPDPLLPRVVAFIMEFPEYLQTVVHCARKTEVALWPYLFSAVGNPKDLFEQCLMNEQLDTAASYLIILQNLERPATSRQHATLLLDKALEVSMWHLARDLVRFLKAIEPSDDDTPPITGSLRVNTSSGFTPGYPSPPITPPDTEGFQFSSVSNLSNLSRIRSSSVTGTDVQNVPPPKKKLSHTLSDNFLHSKKTSPKPKEEGTPDHMYIDMILCRHCRKLLESNRLRDIGYFSANIEGFQLVAWLRRERVRAAKVDDFVSAVRDLHHQFEWPLPILSYSVFQQLKDKTLSTPSLQSLSLLDSDMVNVGEHNNHLDYHQYLAGLRATISDPNLAQSDDIVLKPHIQKTEDSSLATVEASDNSSLLEYDEMTESNSFSDLLSPELEILSHEMANKGPRQSELELRYLLQILLEAGCLEWAIIISMVLRDVEAVIRTVNTASMTDTPLETVARMREGISYLELWADTECLGYKPFLHFIRKQIHVLGKLAEQAPPTLQLSSSPEEASDDAPLSPVMQTIRNDSETHTDNVKVTTPDAKPNECALA</sequence>
<dbReference type="InterPro" id="IPR036322">
    <property type="entry name" value="WD40_repeat_dom_sf"/>
</dbReference>
<gene>
    <name evidence="6" type="ORF">FSP39_022283</name>
</gene>
<dbReference type="GO" id="GO:0042147">
    <property type="term" value="P:retrograde transport, endosome to Golgi"/>
    <property type="evidence" value="ECO:0007669"/>
    <property type="project" value="TreeGrafter"/>
</dbReference>
<feature type="domain" description="RIC1 C-terminal alpha solenoid region" evidence="5">
    <location>
        <begin position="803"/>
        <end position="966"/>
    </location>
</feature>
<keyword evidence="7" id="KW-1185">Reference proteome</keyword>
<dbReference type="GO" id="GO:0000139">
    <property type="term" value="C:Golgi membrane"/>
    <property type="evidence" value="ECO:0007669"/>
    <property type="project" value="TreeGrafter"/>
</dbReference>
<dbReference type="InterPro" id="IPR040096">
    <property type="entry name" value="Ric1"/>
</dbReference>
<dbReference type="GO" id="GO:0005829">
    <property type="term" value="C:cytosol"/>
    <property type="evidence" value="ECO:0007669"/>
    <property type="project" value="TreeGrafter"/>
</dbReference>
<proteinExistence type="predicted"/>
<protein>
    <recommendedName>
        <fullName evidence="3">Protein RIC1 homolog</fullName>
    </recommendedName>
</protein>
<comment type="caution">
    <text evidence="6">The sequence shown here is derived from an EMBL/GenBank/DDBJ whole genome shotgun (WGS) entry which is preliminary data.</text>
</comment>
<organism evidence="6 7">
    <name type="scientific">Pinctada imbricata</name>
    <name type="common">Atlantic pearl-oyster</name>
    <name type="synonym">Pinctada martensii</name>
    <dbReference type="NCBI Taxonomy" id="66713"/>
    <lineage>
        <taxon>Eukaryota</taxon>
        <taxon>Metazoa</taxon>
        <taxon>Spiralia</taxon>
        <taxon>Lophotrochozoa</taxon>
        <taxon>Mollusca</taxon>
        <taxon>Bivalvia</taxon>
        <taxon>Autobranchia</taxon>
        <taxon>Pteriomorphia</taxon>
        <taxon>Pterioida</taxon>
        <taxon>Pterioidea</taxon>
        <taxon>Pteriidae</taxon>
        <taxon>Pinctada</taxon>
    </lineage>
</organism>
<evidence type="ECO:0000256" key="4">
    <source>
        <dbReference type="SAM" id="MobiDB-lite"/>
    </source>
</evidence>
<dbReference type="PANTHER" id="PTHR22746:SF10">
    <property type="entry name" value="GUANINE NUCLEOTIDE EXCHANGE FACTOR SUBUNIT RIC1"/>
    <property type="match status" value="1"/>
</dbReference>
<dbReference type="PANTHER" id="PTHR22746">
    <property type="entry name" value="RAB6A-GEF COMPLEX PARTNER PROTEIN 1"/>
    <property type="match status" value="1"/>
</dbReference>
<reference evidence="6" key="1">
    <citation type="submission" date="2019-08" db="EMBL/GenBank/DDBJ databases">
        <title>The improved chromosome-level genome for the pearl oyster Pinctada fucata martensii using PacBio sequencing and Hi-C.</title>
        <authorList>
            <person name="Zheng Z."/>
        </authorList>
    </citation>
    <scope>NUCLEOTIDE SEQUENCE</scope>
    <source>
        <strain evidence="6">ZZ-2019</strain>
        <tissue evidence="6">Adductor muscle</tissue>
    </source>
</reference>
<evidence type="ECO:0000313" key="6">
    <source>
        <dbReference type="EMBL" id="KAK3091743.1"/>
    </source>
</evidence>
<evidence type="ECO:0000256" key="2">
    <source>
        <dbReference type="ARBA" id="ARBA00023136"/>
    </source>
</evidence>
<dbReference type="InterPro" id="IPR009771">
    <property type="entry name" value="RIC1_C"/>
</dbReference>
<dbReference type="Pfam" id="PF25440">
    <property type="entry name" value="Beta-prop_RIC1_2nd"/>
    <property type="match status" value="1"/>
</dbReference>
<dbReference type="Proteomes" id="UP001186944">
    <property type="component" value="Unassembled WGS sequence"/>
</dbReference>
<evidence type="ECO:0000256" key="1">
    <source>
        <dbReference type="ARBA" id="ARBA00004370"/>
    </source>
</evidence>
<dbReference type="Gene3D" id="2.130.10.10">
    <property type="entry name" value="YVTN repeat-like/Quinoprotein amine dehydrogenase"/>
    <property type="match status" value="1"/>
</dbReference>
<feature type="region of interest" description="Disordered" evidence="4">
    <location>
        <begin position="1345"/>
        <end position="1394"/>
    </location>
</feature>
<dbReference type="GO" id="GO:0034066">
    <property type="term" value="C:Ric1-Rgp1 guanyl-nucleotide exchange factor complex"/>
    <property type="evidence" value="ECO:0007669"/>
    <property type="project" value="InterPro"/>
</dbReference>
<dbReference type="GO" id="GO:0006886">
    <property type="term" value="P:intracellular protein transport"/>
    <property type="evidence" value="ECO:0007669"/>
    <property type="project" value="InterPro"/>
</dbReference>
<keyword evidence="2" id="KW-0472">Membrane</keyword>